<reference evidence="1" key="2">
    <citation type="submission" date="2023-05" db="EMBL/GenBank/DDBJ databases">
        <authorList>
            <person name="Schelkunov M.I."/>
        </authorList>
    </citation>
    <scope>NUCLEOTIDE SEQUENCE</scope>
    <source>
        <strain evidence="1">Hsosn_3</strain>
        <tissue evidence="1">Leaf</tissue>
    </source>
</reference>
<dbReference type="Proteomes" id="UP001237642">
    <property type="component" value="Unassembled WGS sequence"/>
</dbReference>
<proteinExistence type="predicted"/>
<sequence>MALVSSENVKEHEIARKEGPIIDMWEEEEEELFEINLDVLDKMPAPRYNYWENHTDSSAKSSSTANKFALLANCMLPVSDLSCAVPMASPLTGSPDIIIVTATDSIYILPKLLYFLL</sequence>
<gene>
    <name evidence="1" type="ORF">POM88_017820</name>
</gene>
<evidence type="ECO:0000313" key="1">
    <source>
        <dbReference type="EMBL" id="KAK1389642.1"/>
    </source>
</evidence>
<comment type="caution">
    <text evidence="1">The sequence shown here is derived from an EMBL/GenBank/DDBJ whole genome shotgun (WGS) entry which is preliminary data.</text>
</comment>
<dbReference type="AlphaFoldDB" id="A0AAD8MYM7"/>
<evidence type="ECO:0000313" key="2">
    <source>
        <dbReference type="Proteomes" id="UP001237642"/>
    </source>
</evidence>
<protein>
    <submittedName>
        <fullName evidence="1">Uncharacterized protein</fullName>
    </submittedName>
</protein>
<keyword evidence="2" id="KW-1185">Reference proteome</keyword>
<organism evidence="1 2">
    <name type="scientific">Heracleum sosnowskyi</name>
    <dbReference type="NCBI Taxonomy" id="360622"/>
    <lineage>
        <taxon>Eukaryota</taxon>
        <taxon>Viridiplantae</taxon>
        <taxon>Streptophyta</taxon>
        <taxon>Embryophyta</taxon>
        <taxon>Tracheophyta</taxon>
        <taxon>Spermatophyta</taxon>
        <taxon>Magnoliopsida</taxon>
        <taxon>eudicotyledons</taxon>
        <taxon>Gunneridae</taxon>
        <taxon>Pentapetalae</taxon>
        <taxon>asterids</taxon>
        <taxon>campanulids</taxon>
        <taxon>Apiales</taxon>
        <taxon>Apiaceae</taxon>
        <taxon>Apioideae</taxon>
        <taxon>apioid superclade</taxon>
        <taxon>Tordylieae</taxon>
        <taxon>Tordyliinae</taxon>
        <taxon>Heracleum</taxon>
    </lineage>
</organism>
<dbReference type="EMBL" id="JAUIZM010000004">
    <property type="protein sequence ID" value="KAK1389642.1"/>
    <property type="molecule type" value="Genomic_DNA"/>
</dbReference>
<name>A0AAD8MYM7_9APIA</name>
<reference evidence="1" key="1">
    <citation type="submission" date="2023-02" db="EMBL/GenBank/DDBJ databases">
        <title>Genome of toxic invasive species Heracleum sosnowskyi carries increased number of genes despite the absence of recent whole-genome duplications.</title>
        <authorList>
            <person name="Schelkunov M."/>
            <person name="Shtratnikova V."/>
            <person name="Makarenko M."/>
            <person name="Klepikova A."/>
            <person name="Omelchenko D."/>
            <person name="Novikova G."/>
            <person name="Obukhova E."/>
            <person name="Bogdanov V."/>
            <person name="Penin A."/>
            <person name="Logacheva M."/>
        </authorList>
    </citation>
    <scope>NUCLEOTIDE SEQUENCE</scope>
    <source>
        <strain evidence="1">Hsosn_3</strain>
        <tissue evidence="1">Leaf</tissue>
    </source>
</reference>
<accession>A0AAD8MYM7</accession>